<accession>A0ABU7D8M0</accession>
<dbReference type="Pfam" id="PF13426">
    <property type="entry name" value="PAS_9"/>
    <property type="match status" value="1"/>
</dbReference>
<dbReference type="InterPro" id="IPR050818">
    <property type="entry name" value="KCNH_animal-type"/>
</dbReference>
<feature type="compositionally biased region" description="Polar residues" evidence="1">
    <location>
        <begin position="198"/>
        <end position="212"/>
    </location>
</feature>
<feature type="region of interest" description="Disordered" evidence="1">
    <location>
        <begin position="222"/>
        <end position="241"/>
    </location>
</feature>
<proteinExistence type="predicted"/>
<dbReference type="NCBIfam" id="TIGR00229">
    <property type="entry name" value="sensory_box"/>
    <property type="match status" value="1"/>
</dbReference>
<dbReference type="CDD" id="cd00130">
    <property type="entry name" value="PAS"/>
    <property type="match status" value="1"/>
</dbReference>
<dbReference type="EMBL" id="JAHUTJ010016905">
    <property type="protein sequence ID" value="MED6270279.1"/>
    <property type="molecule type" value="Genomic_DNA"/>
</dbReference>
<evidence type="ECO:0000313" key="4">
    <source>
        <dbReference type="Proteomes" id="UP001352852"/>
    </source>
</evidence>
<dbReference type="Proteomes" id="UP001352852">
    <property type="component" value="Unassembled WGS sequence"/>
</dbReference>
<dbReference type="Gene3D" id="3.30.450.20">
    <property type="entry name" value="PAS domain"/>
    <property type="match status" value="1"/>
</dbReference>
<sequence length="315" mass="35288">MPVRRGHVAPQNTFLGLIIRKFEGQNRKFVIANARVENCAIIYCNDGFCEMTGFSRSDIMQKPCTCDFLHGDLTDKDAINLVAQAVLGSEERKVEITYYRKDGSDFQCTTHIIPVKNEEGVVMMFIFNFEYVVDEGSDHSTENISPASPTKSDQRRSRFFRFRQVALSLMNTNKQSLPQEDPDAVMVDSPKEDEDSVALQSFPSPTKSICSPTEANDTRALISSSHHSSQASIGPEPLDHSSLKVPWDKLYQTEPQQSSTSLSNTFPRGSTSSMRRASSIHEIEGYSSNSKNVFRDRHTSEAVTGVRARSREILC</sequence>
<evidence type="ECO:0000259" key="2">
    <source>
        <dbReference type="PROSITE" id="PS50112"/>
    </source>
</evidence>
<dbReference type="PANTHER" id="PTHR10217:SF466">
    <property type="entry name" value="POTASSIUM VOLTAGE-GATED CHANNEL SUBFAMILY H MEMBER 7"/>
    <property type="match status" value="1"/>
</dbReference>
<feature type="compositionally biased region" description="Polar residues" evidence="1">
    <location>
        <begin position="253"/>
        <end position="276"/>
    </location>
</feature>
<evidence type="ECO:0000313" key="3">
    <source>
        <dbReference type="EMBL" id="MED6270279.1"/>
    </source>
</evidence>
<name>A0ABU7D8M0_9TELE</name>
<dbReference type="PROSITE" id="PS50112">
    <property type="entry name" value="PAS"/>
    <property type="match status" value="1"/>
</dbReference>
<organism evidence="3 4">
    <name type="scientific">Characodon lateralis</name>
    <dbReference type="NCBI Taxonomy" id="208331"/>
    <lineage>
        <taxon>Eukaryota</taxon>
        <taxon>Metazoa</taxon>
        <taxon>Chordata</taxon>
        <taxon>Craniata</taxon>
        <taxon>Vertebrata</taxon>
        <taxon>Euteleostomi</taxon>
        <taxon>Actinopterygii</taxon>
        <taxon>Neopterygii</taxon>
        <taxon>Teleostei</taxon>
        <taxon>Neoteleostei</taxon>
        <taxon>Acanthomorphata</taxon>
        <taxon>Ovalentaria</taxon>
        <taxon>Atherinomorphae</taxon>
        <taxon>Cyprinodontiformes</taxon>
        <taxon>Goodeidae</taxon>
        <taxon>Characodon</taxon>
    </lineage>
</organism>
<feature type="domain" description="PAS" evidence="2">
    <location>
        <begin position="41"/>
        <end position="72"/>
    </location>
</feature>
<feature type="region of interest" description="Disordered" evidence="1">
    <location>
        <begin position="171"/>
        <end position="212"/>
    </location>
</feature>
<keyword evidence="4" id="KW-1185">Reference proteome</keyword>
<dbReference type="PANTHER" id="PTHR10217">
    <property type="entry name" value="VOLTAGE AND LIGAND GATED POTASSIUM CHANNEL"/>
    <property type="match status" value="1"/>
</dbReference>
<dbReference type="InterPro" id="IPR000014">
    <property type="entry name" value="PAS"/>
</dbReference>
<dbReference type="SUPFAM" id="SSF55785">
    <property type="entry name" value="PYP-like sensor domain (PAS domain)"/>
    <property type="match status" value="1"/>
</dbReference>
<protein>
    <submittedName>
        <fullName evidence="3">Potassium voltage-gated channel subfamily H member 7</fullName>
    </submittedName>
</protein>
<comment type="caution">
    <text evidence="3">The sequence shown here is derived from an EMBL/GenBank/DDBJ whole genome shotgun (WGS) entry which is preliminary data.</text>
</comment>
<reference evidence="3 4" key="1">
    <citation type="submission" date="2021-06" db="EMBL/GenBank/DDBJ databases">
        <authorList>
            <person name="Palmer J.M."/>
        </authorList>
    </citation>
    <scope>NUCLEOTIDE SEQUENCE [LARGE SCALE GENOMIC DNA]</scope>
    <source>
        <strain evidence="3 4">CL_MEX2019</strain>
        <tissue evidence="3">Muscle</tissue>
    </source>
</reference>
<feature type="region of interest" description="Disordered" evidence="1">
    <location>
        <begin position="253"/>
        <end position="278"/>
    </location>
</feature>
<dbReference type="InterPro" id="IPR035965">
    <property type="entry name" value="PAS-like_dom_sf"/>
</dbReference>
<gene>
    <name evidence="3" type="primary">KCNH7_1</name>
    <name evidence="3" type="ORF">CHARACLAT_008679</name>
</gene>
<evidence type="ECO:0000256" key="1">
    <source>
        <dbReference type="SAM" id="MobiDB-lite"/>
    </source>
</evidence>